<organism evidence="20">
    <name type="scientific">Mileewa ponta</name>
    <dbReference type="NCBI Taxonomy" id="2545680"/>
    <lineage>
        <taxon>Eukaryota</taxon>
        <taxon>Metazoa</taxon>
        <taxon>Ecdysozoa</taxon>
        <taxon>Arthropoda</taxon>
        <taxon>Hexapoda</taxon>
        <taxon>Insecta</taxon>
        <taxon>Pterygota</taxon>
        <taxon>Neoptera</taxon>
        <taxon>Paraneoptera</taxon>
        <taxon>Hemiptera</taxon>
        <taxon>Auchenorrhyncha</taxon>
        <taxon>Membracoidea</taxon>
        <taxon>Cicadellidae</taxon>
        <taxon>Cicadellinae</taxon>
        <taxon>Mileewini</taxon>
        <taxon>Mileewa</taxon>
    </lineage>
</organism>
<feature type="transmembrane region" description="Helical" evidence="18">
    <location>
        <begin position="140"/>
        <end position="163"/>
    </location>
</feature>
<evidence type="ECO:0000256" key="12">
    <source>
        <dbReference type="ARBA" id="ARBA00022989"/>
    </source>
</evidence>
<sequence length="322" mass="37554">MKFNLTKALMFYVLIIGIMISISSNNWMMMWSGLEISLMSFIPLMSGGVIGSESSIKYFIVQSISSSMLIISILMMISLNLCYNFIFLASLMMKMGVAPFHNWILSIINSLNYKLMFILLVIMKIAPLVMMSMLNSYNDLFVYLSLVIGSFFSLNQNSLRKLLAYSSIYNMGFIISCINMNTIWLMYLLMYSFILMLLIILISKFKVNYINQLMVNEQSLITKMNFSITILSLGGMPPLLGFLPKFMIFQMMILKKMFFMLIIMILTSLLVMFFYMRMMFLMFLNHSTMMKMFVKMFTKLSIWPVILNSNIFTLMISFKYYI</sequence>
<dbReference type="GO" id="GO:0006120">
    <property type="term" value="P:mitochondrial electron transport, NADH to ubiquinone"/>
    <property type="evidence" value="ECO:0007669"/>
    <property type="project" value="InterPro"/>
</dbReference>
<evidence type="ECO:0000313" key="20">
    <source>
        <dbReference type="EMBL" id="QKN98973.1"/>
    </source>
</evidence>
<evidence type="ECO:0000259" key="19">
    <source>
        <dbReference type="Pfam" id="PF00361"/>
    </source>
</evidence>
<keyword evidence="16 18" id="KW-0472">Membrane</keyword>
<keyword evidence="15 18" id="KW-0496">Mitochondrion</keyword>
<evidence type="ECO:0000256" key="1">
    <source>
        <dbReference type="ARBA" id="ARBA00003257"/>
    </source>
</evidence>
<feature type="domain" description="NADH:quinone oxidoreductase/Mrp antiporter transmembrane" evidence="19">
    <location>
        <begin position="82"/>
        <end position="270"/>
    </location>
</feature>
<evidence type="ECO:0000256" key="7">
    <source>
        <dbReference type="ARBA" id="ARBA00022660"/>
    </source>
</evidence>
<dbReference type="Pfam" id="PF00361">
    <property type="entry name" value="Proton_antipo_M"/>
    <property type="match status" value="2"/>
</dbReference>
<evidence type="ECO:0000256" key="14">
    <source>
        <dbReference type="ARBA" id="ARBA00023075"/>
    </source>
</evidence>
<dbReference type="EC" id="7.1.1.2" evidence="4 18"/>
<evidence type="ECO:0000256" key="2">
    <source>
        <dbReference type="ARBA" id="ARBA00004448"/>
    </source>
</evidence>
<accession>A0A6M9ZXM5</accession>
<dbReference type="InterPro" id="IPR001750">
    <property type="entry name" value="ND/Mrp_TM"/>
</dbReference>
<proteinExistence type="inferred from homology"/>
<feature type="transmembrane region" description="Helical" evidence="18">
    <location>
        <begin position="258"/>
        <end position="280"/>
    </location>
</feature>
<evidence type="ECO:0000256" key="5">
    <source>
        <dbReference type="ARBA" id="ARBA00021008"/>
    </source>
</evidence>
<evidence type="ECO:0000256" key="3">
    <source>
        <dbReference type="ARBA" id="ARBA00007012"/>
    </source>
</evidence>
<keyword evidence="13 18" id="KW-0520">NAD</keyword>
<evidence type="ECO:0000256" key="10">
    <source>
        <dbReference type="ARBA" id="ARBA00022967"/>
    </source>
</evidence>
<keyword evidence="9 18" id="KW-0999">Mitochondrion inner membrane</keyword>
<evidence type="ECO:0000256" key="9">
    <source>
        <dbReference type="ARBA" id="ARBA00022792"/>
    </source>
</evidence>
<evidence type="ECO:0000256" key="13">
    <source>
        <dbReference type="ARBA" id="ARBA00023027"/>
    </source>
</evidence>
<keyword evidence="7 18" id="KW-0679">Respiratory chain</keyword>
<feature type="transmembrane region" description="Helical" evidence="18">
    <location>
        <begin position="300"/>
        <end position="321"/>
    </location>
</feature>
<evidence type="ECO:0000256" key="17">
    <source>
        <dbReference type="ARBA" id="ARBA00049551"/>
    </source>
</evidence>
<name>A0A6M9ZXM5_9HEMI</name>
<dbReference type="InterPro" id="IPR003917">
    <property type="entry name" value="NADH_UbQ_OxRdtase_chain2"/>
</dbReference>
<evidence type="ECO:0000256" key="6">
    <source>
        <dbReference type="ARBA" id="ARBA00022448"/>
    </source>
</evidence>
<dbReference type="PANTHER" id="PTHR46552">
    <property type="entry name" value="NADH-UBIQUINONE OXIDOREDUCTASE CHAIN 2"/>
    <property type="match status" value="1"/>
</dbReference>
<dbReference type="PRINTS" id="PR01436">
    <property type="entry name" value="NADHDHGNASE2"/>
</dbReference>
<comment type="similarity">
    <text evidence="3 18">Belongs to the complex I subunit 2 family.</text>
</comment>
<dbReference type="PANTHER" id="PTHR46552:SF1">
    <property type="entry name" value="NADH-UBIQUINONE OXIDOREDUCTASE CHAIN 2"/>
    <property type="match status" value="1"/>
</dbReference>
<protein>
    <recommendedName>
        <fullName evidence="5 18">NADH-ubiquinone oxidoreductase chain 2</fullName>
        <ecNumber evidence="4 18">7.1.1.2</ecNumber>
    </recommendedName>
</protein>
<comment type="subcellular location">
    <subcellularLocation>
        <location evidence="2 18">Mitochondrion inner membrane</location>
        <topology evidence="2 18">Multi-pass membrane protein</topology>
    </subcellularLocation>
</comment>
<keyword evidence="8 18" id="KW-0812">Transmembrane</keyword>
<feature type="transmembrane region" description="Helical" evidence="18">
    <location>
        <begin position="225"/>
        <end position="246"/>
    </location>
</feature>
<dbReference type="GO" id="GO:0008137">
    <property type="term" value="F:NADH dehydrogenase (ubiquinone) activity"/>
    <property type="evidence" value="ECO:0007669"/>
    <property type="project" value="UniProtKB-EC"/>
</dbReference>
<dbReference type="EMBL" id="MT497465">
    <property type="protein sequence ID" value="QKN98973.1"/>
    <property type="molecule type" value="Genomic_DNA"/>
</dbReference>
<keyword evidence="10 18" id="KW-1278">Translocase</keyword>
<evidence type="ECO:0000256" key="4">
    <source>
        <dbReference type="ARBA" id="ARBA00012944"/>
    </source>
</evidence>
<feature type="transmembrane region" description="Helical" evidence="18">
    <location>
        <begin position="9"/>
        <end position="28"/>
    </location>
</feature>
<keyword evidence="12 18" id="KW-1133">Transmembrane helix</keyword>
<evidence type="ECO:0000256" key="16">
    <source>
        <dbReference type="ARBA" id="ARBA00023136"/>
    </source>
</evidence>
<feature type="transmembrane region" description="Helical" evidence="18">
    <location>
        <begin position="184"/>
        <end position="205"/>
    </location>
</feature>
<comment type="catalytic activity">
    <reaction evidence="17 18">
        <text>a ubiquinone + NADH + 5 H(+)(in) = a ubiquinol + NAD(+) + 4 H(+)(out)</text>
        <dbReference type="Rhea" id="RHEA:29091"/>
        <dbReference type="Rhea" id="RHEA-COMP:9565"/>
        <dbReference type="Rhea" id="RHEA-COMP:9566"/>
        <dbReference type="ChEBI" id="CHEBI:15378"/>
        <dbReference type="ChEBI" id="CHEBI:16389"/>
        <dbReference type="ChEBI" id="CHEBI:17976"/>
        <dbReference type="ChEBI" id="CHEBI:57540"/>
        <dbReference type="ChEBI" id="CHEBI:57945"/>
        <dbReference type="EC" id="7.1.1.2"/>
    </reaction>
</comment>
<evidence type="ECO:0000256" key="18">
    <source>
        <dbReference type="RuleBase" id="RU003403"/>
    </source>
</evidence>
<dbReference type="GO" id="GO:0005743">
    <property type="term" value="C:mitochondrial inner membrane"/>
    <property type="evidence" value="ECO:0007669"/>
    <property type="project" value="UniProtKB-SubCell"/>
</dbReference>
<keyword evidence="6" id="KW-0813">Transport</keyword>
<comment type="function">
    <text evidence="1">Core subunit of the mitochondrial membrane respiratory chain NADH dehydrogenase (Complex I) that is believed to belong to the minimal assembly required for catalysis. Complex I functions in the transfer of electrons from NADH to the respiratory chain. The immediate electron acceptor for the enzyme is believed to be ubiquinone.</text>
</comment>
<evidence type="ECO:0000256" key="15">
    <source>
        <dbReference type="ARBA" id="ARBA00023128"/>
    </source>
</evidence>
<dbReference type="AlphaFoldDB" id="A0A6M9ZXM5"/>
<geneLocation type="mitochondrion" evidence="20"/>
<dbReference type="InterPro" id="IPR050175">
    <property type="entry name" value="Complex_I_Subunit_2"/>
</dbReference>
<reference evidence="20" key="1">
    <citation type="submission" date="2020-05" db="EMBL/GenBank/DDBJ databases">
        <authorList>
            <person name="He H."/>
            <person name="Yang M."/>
        </authorList>
    </citation>
    <scope>NUCLEOTIDE SEQUENCE</scope>
</reference>
<evidence type="ECO:0000256" key="8">
    <source>
        <dbReference type="ARBA" id="ARBA00022692"/>
    </source>
</evidence>
<keyword evidence="11 18" id="KW-0249">Electron transport</keyword>
<gene>
    <name evidence="20" type="primary">ND2</name>
</gene>
<keyword evidence="14 18" id="KW-0830">Ubiquinone</keyword>
<comment type="function">
    <text evidence="18">Core subunit of the mitochondrial membrane respiratory chain NADH dehydrogenase (Complex I) which catalyzes electron transfer from NADH through the respiratory chain, using ubiquinone as an electron acceptor. Essential for the catalytic activity and assembly of complex I.</text>
</comment>
<evidence type="ECO:0000256" key="11">
    <source>
        <dbReference type="ARBA" id="ARBA00022982"/>
    </source>
</evidence>
<feature type="domain" description="NADH:quinone oxidoreductase/Mrp antiporter transmembrane" evidence="19">
    <location>
        <begin position="24"/>
        <end position="79"/>
    </location>
</feature>